<dbReference type="PANTHER" id="PTHR43221:SF1">
    <property type="entry name" value="PROTEASE HTPX"/>
    <property type="match status" value="1"/>
</dbReference>
<keyword evidence="15" id="KW-1185">Reference proteome</keyword>
<dbReference type="Pfam" id="PF01435">
    <property type="entry name" value="Peptidase_M48"/>
    <property type="match status" value="1"/>
</dbReference>
<evidence type="ECO:0000256" key="6">
    <source>
        <dbReference type="ARBA" id="ARBA00022723"/>
    </source>
</evidence>
<evidence type="ECO:0000259" key="13">
    <source>
        <dbReference type="Pfam" id="PF01435"/>
    </source>
</evidence>
<keyword evidence="6" id="KW-0479">Metal-binding</keyword>
<evidence type="ECO:0000313" key="15">
    <source>
        <dbReference type="Proteomes" id="UP000249130"/>
    </source>
</evidence>
<dbReference type="Proteomes" id="UP000249130">
    <property type="component" value="Unassembled WGS sequence"/>
</dbReference>
<proteinExistence type="predicted"/>
<dbReference type="PANTHER" id="PTHR43221">
    <property type="entry name" value="PROTEASE HTPX"/>
    <property type="match status" value="1"/>
</dbReference>
<keyword evidence="10" id="KW-0482">Metalloprotease</keyword>
<evidence type="ECO:0000256" key="4">
    <source>
        <dbReference type="ARBA" id="ARBA00022670"/>
    </source>
</evidence>
<keyword evidence="8" id="KW-0862">Zinc</keyword>
<comment type="subcellular location">
    <subcellularLocation>
        <location evidence="2">Cell membrane</location>
        <topology evidence="2">Multi-pass membrane protein</topology>
    </subcellularLocation>
</comment>
<dbReference type="GO" id="GO:0004222">
    <property type="term" value="F:metalloendopeptidase activity"/>
    <property type="evidence" value="ECO:0007669"/>
    <property type="project" value="InterPro"/>
</dbReference>
<dbReference type="GO" id="GO:0005886">
    <property type="term" value="C:plasma membrane"/>
    <property type="evidence" value="ECO:0007669"/>
    <property type="project" value="UniProtKB-SubCell"/>
</dbReference>
<evidence type="ECO:0000256" key="12">
    <source>
        <dbReference type="SAM" id="Phobius"/>
    </source>
</evidence>
<keyword evidence="11 12" id="KW-0472">Membrane</keyword>
<evidence type="ECO:0000256" key="5">
    <source>
        <dbReference type="ARBA" id="ARBA00022692"/>
    </source>
</evidence>
<organism evidence="14 15">
    <name type="scientific">Rhodoplanes roseus</name>
    <dbReference type="NCBI Taxonomy" id="29409"/>
    <lineage>
        <taxon>Bacteria</taxon>
        <taxon>Pseudomonadati</taxon>
        <taxon>Pseudomonadota</taxon>
        <taxon>Alphaproteobacteria</taxon>
        <taxon>Hyphomicrobiales</taxon>
        <taxon>Nitrobacteraceae</taxon>
        <taxon>Rhodoplanes</taxon>
    </lineage>
</organism>
<evidence type="ECO:0000256" key="9">
    <source>
        <dbReference type="ARBA" id="ARBA00022989"/>
    </source>
</evidence>
<feature type="domain" description="Peptidase M48" evidence="13">
    <location>
        <begin position="97"/>
        <end position="306"/>
    </location>
</feature>
<dbReference type="OrthoDB" id="15218at2"/>
<sequence length="589" mass="64141">MFRVNGFYGHVQANNLRSVVIFFGFVIAFELIGTVLLIVPLIYFDSKHALIFHPWAYFTRYAPVLLVLGASLFVFRCARHVAAMRASVNFTLVDRRAQPRLVSIVERLAITAGVPVPRVALIETEARNAFACGIDADSAVVVATRGLVEALDDDELAAVVAHEITHIKNGDICLMAAANVLIENLEWIERKNPFRLNNVVQVIIAVLFTPYLILAMLAGFASTVSFTLARVSRLLISSSREFIADAEAVRLTHNPAALISALRRIDGRSAVEGLDPRADAMMIDGAVEGAFASHPTIAERIAVLTRLSGPMAHAAGPRVDTRPLEQAVAHRAAFGLRPGPGPLPATATAAPAVPGTLLLQRVNAGSNKNLFGLTPRTRRMLTIGFCLLAALQVWTIWRVKSMPEFRDQSTPAQKAEWKRRDDLQRIAKTDPAKARCYATDVYSVGDRGFHRVKTPDPGLVAAYATGKAGGGSSDVPIEKYLASKQASVRTVTAAQDDQLDQALVSYVKQRELLTEIVHRFYGTEGLRLFQQAYDSPQDHAVVDTLRRRLDAGAPALLADRRLAADMRFLVSAPDAFVPCIARASQITSG</sequence>
<comment type="caution">
    <text evidence="14">The sequence shown here is derived from an EMBL/GenBank/DDBJ whole genome shotgun (WGS) entry which is preliminary data.</text>
</comment>
<dbReference type="EMBL" id="NPEX01000197">
    <property type="protein sequence ID" value="RAI41235.1"/>
    <property type="molecule type" value="Genomic_DNA"/>
</dbReference>
<evidence type="ECO:0000256" key="1">
    <source>
        <dbReference type="ARBA" id="ARBA00001947"/>
    </source>
</evidence>
<evidence type="ECO:0000256" key="3">
    <source>
        <dbReference type="ARBA" id="ARBA00022475"/>
    </source>
</evidence>
<keyword evidence="3" id="KW-1003">Cell membrane</keyword>
<keyword evidence="9 12" id="KW-1133">Transmembrane helix</keyword>
<evidence type="ECO:0000256" key="11">
    <source>
        <dbReference type="ARBA" id="ARBA00023136"/>
    </source>
</evidence>
<name>A0A327KUU1_9BRAD</name>
<dbReference type="AlphaFoldDB" id="A0A327KUU1"/>
<comment type="cofactor">
    <cofactor evidence="1">
        <name>Zn(2+)</name>
        <dbReference type="ChEBI" id="CHEBI:29105"/>
    </cofactor>
</comment>
<evidence type="ECO:0000256" key="10">
    <source>
        <dbReference type="ARBA" id="ARBA00023049"/>
    </source>
</evidence>
<dbReference type="GO" id="GO:0006508">
    <property type="term" value="P:proteolysis"/>
    <property type="evidence" value="ECO:0007669"/>
    <property type="project" value="UniProtKB-KW"/>
</dbReference>
<evidence type="ECO:0000313" key="14">
    <source>
        <dbReference type="EMBL" id="RAI41235.1"/>
    </source>
</evidence>
<keyword evidence="7" id="KW-0378">Hydrolase</keyword>
<feature type="transmembrane region" description="Helical" evidence="12">
    <location>
        <begin position="55"/>
        <end position="75"/>
    </location>
</feature>
<dbReference type="InterPro" id="IPR001915">
    <property type="entry name" value="Peptidase_M48"/>
</dbReference>
<reference evidence="14 15" key="1">
    <citation type="submission" date="2017-07" db="EMBL/GenBank/DDBJ databases">
        <title>Draft Genome Sequences of Select Purple Nonsulfur Bacteria.</title>
        <authorList>
            <person name="Lasarre B."/>
            <person name="Mckinlay J.B."/>
        </authorList>
    </citation>
    <scope>NUCLEOTIDE SEQUENCE [LARGE SCALE GENOMIC DNA]</scope>
    <source>
        <strain evidence="14 15">DSM 5909</strain>
    </source>
</reference>
<evidence type="ECO:0000256" key="7">
    <source>
        <dbReference type="ARBA" id="ARBA00022801"/>
    </source>
</evidence>
<dbReference type="InterPro" id="IPR050083">
    <property type="entry name" value="HtpX_protease"/>
</dbReference>
<evidence type="ECO:0000256" key="8">
    <source>
        <dbReference type="ARBA" id="ARBA00022833"/>
    </source>
</evidence>
<keyword evidence="4" id="KW-0645">Protease</keyword>
<dbReference type="Gene3D" id="3.30.2010.10">
    <property type="entry name" value="Metalloproteases ('zincins'), catalytic domain"/>
    <property type="match status" value="1"/>
</dbReference>
<keyword evidence="5 12" id="KW-0812">Transmembrane</keyword>
<accession>A0A327KUU1</accession>
<gene>
    <name evidence="14" type="ORF">CH341_22095</name>
</gene>
<protein>
    <recommendedName>
        <fullName evidence="13">Peptidase M48 domain-containing protein</fullName>
    </recommendedName>
</protein>
<dbReference type="GO" id="GO:0046872">
    <property type="term" value="F:metal ion binding"/>
    <property type="evidence" value="ECO:0007669"/>
    <property type="project" value="UniProtKB-KW"/>
</dbReference>
<evidence type="ECO:0000256" key="2">
    <source>
        <dbReference type="ARBA" id="ARBA00004651"/>
    </source>
</evidence>
<feature type="transmembrane region" description="Helical" evidence="12">
    <location>
        <begin position="20"/>
        <end position="43"/>
    </location>
</feature>
<dbReference type="RefSeq" id="WP_111421160.1">
    <property type="nucleotide sequence ID" value="NZ_NPEX01000197.1"/>
</dbReference>
<feature type="transmembrane region" description="Helical" evidence="12">
    <location>
        <begin position="199"/>
        <end position="221"/>
    </location>
</feature>